<gene>
    <name evidence="1" type="ORF">DCBHLPFO_00758</name>
</gene>
<dbReference type="AlphaFoldDB" id="A0AA43QXE7"/>
<dbReference type="EMBL" id="JAPFAR010000088">
    <property type="protein sequence ID" value="MDI3349709.1"/>
    <property type="molecule type" value="Genomic_DNA"/>
</dbReference>
<evidence type="ECO:0000313" key="2">
    <source>
        <dbReference type="Proteomes" id="UP001162175"/>
    </source>
</evidence>
<name>A0AA43QXE7_MYCAR</name>
<dbReference type="Proteomes" id="UP001162175">
    <property type="component" value="Unassembled WGS sequence"/>
</dbReference>
<sequence>MNFLNLNVSLTGLGTLAVVHLLARISLNGNLGNEMSPPDNDTAILNTSVVVLTGNPSRPIDANVQRFSLNGITSGKTNFSPLLTNHWTIDISRGINDVLIETKSVKICENLSSVE</sequence>
<organism evidence="1 2">
    <name type="scientific">Mycoplasmopsis arginini</name>
    <name type="common">Mycoplasma arginini</name>
    <dbReference type="NCBI Taxonomy" id="2094"/>
    <lineage>
        <taxon>Bacteria</taxon>
        <taxon>Bacillati</taxon>
        <taxon>Mycoplasmatota</taxon>
        <taxon>Mycoplasmoidales</taxon>
        <taxon>Metamycoplasmataceae</taxon>
        <taxon>Mycoplasmopsis</taxon>
    </lineage>
</organism>
<accession>A0AA43QXE7</accession>
<reference evidence="1" key="1">
    <citation type="submission" date="2022-11" db="EMBL/GenBank/DDBJ databases">
        <title>Draft genome of Mycoplasma arginini isolated from fly.</title>
        <authorList>
            <person name="Severgnini M."/>
            <person name="Gioia G."/>
            <person name="Cremonesi P."/>
            <person name="Moroni P."/>
            <person name="Addis M.F."/>
            <person name="Castiglioni B."/>
        </authorList>
    </citation>
    <scope>NUCLEOTIDE SEQUENCE</scope>
    <source>
        <strain evidence="1">QMP CG1-1632</strain>
    </source>
</reference>
<evidence type="ECO:0000313" key="1">
    <source>
        <dbReference type="EMBL" id="MDI3349709.1"/>
    </source>
</evidence>
<protein>
    <submittedName>
        <fullName evidence="1">Uncharacterized protein</fullName>
    </submittedName>
</protein>
<comment type="caution">
    <text evidence="1">The sequence shown here is derived from an EMBL/GenBank/DDBJ whole genome shotgun (WGS) entry which is preliminary data.</text>
</comment>
<proteinExistence type="predicted"/>